<organism evidence="1 2">
    <name type="scientific">Candidatus Flavonifractor merdipullorum</name>
    <dbReference type="NCBI Taxonomy" id="2838590"/>
    <lineage>
        <taxon>Bacteria</taxon>
        <taxon>Bacillati</taxon>
        <taxon>Bacillota</taxon>
        <taxon>Clostridia</taxon>
        <taxon>Eubacteriales</taxon>
        <taxon>Oscillospiraceae</taxon>
        <taxon>Flavonifractor</taxon>
    </lineage>
</organism>
<dbReference type="AlphaFoldDB" id="A0A9D1RTL8"/>
<name>A0A9D1RTL8_9FIRM</name>
<comment type="caution">
    <text evidence="1">The sequence shown here is derived from an EMBL/GenBank/DDBJ whole genome shotgun (WGS) entry which is preliminary data.</text>
</comment>
<dbReference type="NCBIfam" id="NF040920">
    <property type="entry name" value="CD1871A_fam"/>
    <property type="match status" value="1"/>
</dbReference>
<sequence>MKSFLRAAAPALIVAALGAVLMAAGVLRGEQDIVFIKASNLCMECIGLG</sequence>
<evidence type="ECO:0000313" key="2">
    <source>
        <dbReference type="Proteomes" id="UP000824192"/>
    </source>
</evidence>
<accession>A0A9D1RTL8</accession>
<reference evidence="1" key="2">
    <citation type="submission" date="2021-04" db="EMBL/GenBank/DDBJ databases">
        <authorList>
            <person name="Gilroy R."/>
        </authorList>
    </citation>
    <scope>NUCLEOTIDE SEQUENCE</scope>
    <source>
        <strain evidence="1">ChiGjej6B6-1540</strain>
    </source>
</reference>
<dbReference type="InterPro" id="IPR047708">
    <property type="entry name" value="CD1871A-like"/>
</dbReference>
<proteinExistence type="predicted"/>
<reference evidence="1" key="1">
    <citation type="journal article" date="2021" name="PeerJ">
        <title>Extensive microbial diversity within the chicken gut microbiome revealed by metagenomics and culture.</title>
        <authorList>
            <person name="Gilroy R."/>
            <person name="Ravi A."/>
            <person name="Getino M."/>
            <person name="Pursley I."/>
            <person name="Horton D.L."/>
            <person name="Alikhan N.F."/>
            <person name="Baker D."/>
            <person name="Gharbi K."/>
            <person name="Hall N."/>
            <person name="Watson M."/>
            <person name="Adriaenssens E.M."/>
            <person name="Foster-Nyarko E."/>
            <person name="Jarju S."/>
            <person name="Secka A."/>
            <person name="Antonio M."/>
            <person name="Oren A."/>
            <person name="Chaudhuri R.R."/>
            <person name="La Ragione R."/>
            <person name="Hildebrand F."/>
            <person name="Pallen M.J."/>
        </authorList>
    </citation>
    <scope>NUCLEOTIDE SEQUENCE</scope>
    <source>
        <strain evidence="1">ChiGjej6B6-1540</strain>
    </source>
</reference>
<gene>
    <name evidence="1" type="ORF">H9868_05490</name>
</gene>
<protein>
    <submittedName>
        <fullName evidence="1">Thioredoxin</fullName>
    </submittedName>
</protein>
<dbReference type="EMBL" id="DXGA01000108">
    <property type="protein sequence ID" value="HIW93978.1"/>
    <property type="molecule type" value="Genomic_DNA"/>
</dbReference>
<evidence type="ECO:0000313" key="1">
    <source>
        <dbReference type="EMBL" id="HIW93978.1"/>
    </source>
</evidence>
<dbReference type="Proteomes" id="UP000824192">
    <property type="component" value="Unassembled WGS sequence"/>
</dbReference>